<feature type="coiled-coil region" evidence="3">
    <location>
        <begin position="503"/>
        <end position="564"/>
    </location>
</feature>
<evidence type="ECO:0000256" key="2">
    <source>
        <dbReference type="ARBA" id="ARBA00022801"/>
    </source>
</evidence>
<evidence type="ECO:0000313" key="6">
    <source>
        <dbReference type="EMBL" id="GEU39535.1"/>
    </source>
</evidence>
<dbReference type="InterPro" id="IPR013103">
    <property type="entry name" value="RVT_2"/>
</dbReference>
<dbReference type="Pfam" id="PF25597">
    <property type="entry name" value="SH3_retrovirus"/>
    <property type="match status" value="1"/>
</dbReference>
<dbReference type="EMBL" id="BKCJ010001187">
    <property type="protein sequence ID" value="GEU39535.1"/>
    <property type="molecule type" value="Genomic_DNA"/>
</dbReference>
<evidence type="ECO:0000256" key="1">
    <source>
        <dbReference type="ARBA" id="ARBA00022723"/>
    </source>
</evidence>
<name>A0A6L2JUL3_TANCI</name>
<feature type="domain" description="Integrase catalytic" evidence="5">
    <location>
        <begin position="1312"/>
        <end position="1420"/>
    </location>
</feature>
<keyword evidence="2" id="KW-0378">Hydrolase</keyword>
<accession>A0A6L2JUL3</accession>
<protein>
    <submittedName>
        <fullName evidence="6">Putative ribonuclease H-like domain-containing protein</fullName>
    </submittedName>
</protein>
<reference evidence="6" key="1">
    <citation type="journal article" date="2019" name="Sci. Rep.">
        <title>Draft genome of Tanacetum cinerariifolium, the natural source of mosquito coil.</title>
        <authorList>
            <person name="Yamashiro T."/>
            <person name="Shiraishi A."/>
            <person name="Satake H."/>
            <person name="Nakayama K."/>
        </authorList>
    </citation>
    <scope>NUCLEOTIDE SEQUENCE</scope>
</reference>
<dbReference type="InterPro" id="IPR026960">
    <property type="entry name" value="RVT-Znf"/>
</dbReference>
<dbReference type="GO" id="GO:0016787">
    <property type="term" value="F:hydrolase activity"/>
    <property type="evidence" value="ECO:0007669"/>
    <property type="project" value="UniProtKB-KW"/>
</dbReference>
<keyword evidence="1" id="KW-0479">Metal-binding</keyword>
<dbReference type="Gene3D" id="3.30.420.10">
    <property type="entry name" value="Ribonuclease H-like superfamily/Ribonuclease H"/>
    <property type="match status" value="2"/>
</dbReference>
<evidence type="ECO:0000256" key="3">
    <source>
        <dbReference type="SAM" id="Coils"/>
    </source>
</evidence>
<evidence type="ECO:0000259" key="5">
    <source>
        <dbReference type="PROSITE" id="PS50994"/>
    </source>
</evidence>
<feature type="compositionally biased region" description="Basic and acidic residues" evidence="4">
    <location>
        <begin position="1617"/>
        <end position="1637"/>
    </location>
</feature>
<feature type="region of interest" description="Disordered" evidence="4">
    <location>
        <begin position="1612"/>
        <end position="1649"/>
    </location>
</feature>
<keyword evidence="3" id="KW-0175">Coiled coil</keyword>
<evidence type="ECO:0000256" key="4">
    <source>
        <dbReference type="SAM" id="MobiDB-lite"/>
    </source>
</evidence>
<sequence length="1935" mass="221069">MGCGVEEFPFMYLGLPIGENMSRINAWNPVVEKFKKRLADWKAKTMSFGGRLTLVKSVLGIRDGRDIRFWVWVDNRRLCDAFPRLYHLDRRKEGSDRWRWTQAEDGEFKVKELTRLIEEKILHVESGDQGINWNRLVPKKVNIFVWRALKGRLPVRVQLDRRGIGLDSVLCPCCNSVMESCAHSFVTCDLATSVWEKVFIWWKMGTVNAFSIDEFFSSLGNVNVPSAFIRVWQAVIWTIGYFIWKERNARVFGIKVTIHVSCSQKICSVCSEVCSSLFGWICNFHGSATGNVLFNRLACIFAVEVVCYDVVCKMCMVCFMELYMMNRQNGRMILESVENGPLIRPMIKENGVTRPRKYSELTPAEALQADCDAQANSQILHEKELAFLADLGIPESQATQTVITHNAAYQADDLDAYDSDRDELNTAKVVLMTNLSHYGSDALAEVHNPDNMDNNMINQGMQSAGHNSKTSAQQDALILSMTEQPKTQVINCTKINLDNKTVNDTLTVKLKRYKEQVKVLKEGKNVKVKSRDNFSDSHEQNAEIDRLNQTLSEQLQEKESLMKTTTVLKNDFKKEESRNIDREIALEKKIKHLDNIVYKRDQAAQTKAQQLEPKLYDGNVIKNTYAMVIPDAEETLMLAEESRSKMTLKQQDPMILEKKNSMNSSDLNPSKRPTKVDVPKELHNVSMDIVNIVVESSVINASVNLHKCKKCLKLKTELLNRKDFIEKETYDKLFQIYTTLEKHCISLEVDTQLNQEIFLRDNSVSNQSASCFGQYFKLNELKAQSQKKDTVISKLKERIKSLCGNVNKDKVKKDIKEIETINIELDHRVSKLIAKNEHLKQTYKQLYDSIKSTHVRSKEQCDAFINQVNLKSMEISDLNANLQEQEMLKVDVEPIAPRLLNNRILHSDYLRLTQEQAAILREVELIILIRQTCPNINNSSHKLVAVTPKNKDKRVRFAEPVTSSGNTNIKTASSSNLVSNKPMLSSTGVKPSTSASKSQPSGNTKKNKIQRPPSSTRKNKVDAHLRIVKSSLKNKNCTVKPKDLQFYSILSLMQILNLYAITTTTEVPSRKPIALETDTPKPVVTLVYSRKPRKSKTTNLVRKYKVIKYVSANKRNPVNLEDPQIPIFHLHLLMNTGTVKFRNDHVAKIMGYGDYQNGNVTILRVYYVEGLGYNLFSVGQFFDSNHKVSFRQYTCYIRNLEGVDLLTGSRGNNLYTLSLGDMMASFPICLLLKASKTKSWLWHQRLSHLNFGTINQLARHGLVRCLLKLKLEKDHLCSACAMGKSKKNPHKPKYKDTNQEKLYLFHMDLCGPMRVASVNGKKYILVIVDDYSRFTWVKCLRSKDEAPYFIIKFLKMIQQNGVVERRNRTLIEAARTLLIYAKASLFLWAEVVATACYTQNRSIIRLHYKKTPYELLHNKPHDISFLYVFGALCYPTNDCENLGKLQPKADIGIFIGYAPTKKAFQIYNRRTRRIIETIHVDFDELTAMASEHSSLKPALHKMTLATISLGLVPNPPSTLFVPPLRTDWDLLFQPQFDELLTSPPCVDFPSPKVVAPEPAASTGSSSSTTVDQDAPSPSNSQTTRETQTLVISNDVKEDNHDLNVAHMHTDPFFGVEESPKTPTFRDDPLHESLHDDSTSQGSSSNMRQTHTPFESIVRWTKDHPIANVIDDPSRSVSTKKQLQTDAMWCFFDAFLTLIEPKKFKQAMTEPSWIDAMHEEIHEFERLEVWELVPVLKKKARLVAQGFRQEEGIDFKESFSQVARIEAIRIFIANAAHKNMTIFQMDVKTEFLNGELKEKNMTIFQMDVKTEFLNGELKEKVYVSQPEGFVDQDNPSHVYKLKKALYGLKQASRACDYVDTHLVEKSKLDKDLQRKPVDATLYRGMIGSLKYLTSSRLDLTYAVCLCAWYQAKPTEKYLNAVKRIFRYLKGTINMGL</sequence>
<dbReference type="GO" id="GO:0015074">
    <property type="term" value="P:DNA integration"/>
    <property type="evidence" value="ECO:0007669"/>
    <property type="project" value="InterPro"/>
</dbReference>
<feature type="region of interest" description="Disordered" evidence="4">
    <location>
        <begin position="1551"/>
        <end position="1586"/>
    </location>
</feature>
<dbReference type="PANTHER" id="PTHR42648">
    <property type="entry name" value="TRANSPOSASE, PUTATIVE-RELATED"/>
    <property type="match status" value="1"/>
</dbReference>
<dbReference type="InterPro" id="IPR057670">
    <property type="entry name" value="SH3_retrovirus"/>
</dbReference>
<feature type="compositionally biased region" description="Polar residues" evidence="4">
    <location>
        <begin position="961"/>
        <end position="1004"/>
    </location>
</feature>
<dbReference type="InterPro" id="IPR012337">
    <property type="entry name" value="RNaseH-like_sf"/>
</dbReference>
<dbReference type="GO" id="GO:0046872">
    <property type="term" value="F:metal ion binding"/>
    <property type="evidence" value="ECO:0007669"/>
    <property type="project" value="UniProtKB-KW"/>
</dbReference>
<dbReference type="PANTHER" id="PTHR42648:SF18">
    <property type="entry name" value="RETROTRANSPOSON, UNCLASSIFIED-LIKE PROTEIN"/>
    <property type="match status" value="1"/>
</dbReference>
<dbReference type="PROSITE" id="PS50994">
    <property type="entry name" value="INTEGRASE"/>
    <property type="match status" value="1"/>
</dbReference>
<gene>
    <name evidence="6" type="ORF">Tci_011513</name>
</gene>
<feature type="compositionally biased region" description="Polar residues" evidence="4">
    <location>
        <begin position="1638"/>
        <end position="1649"/>
    </location>
</feature>
<feature type="region of interest" description="Disordered" evidence="4">
    <location>
        <begin position="958"/>
        <end position="1023"/>
    </location>
</feature>
<dbReference type="GO" id="GO:0003676">
    <property type="term" value="F:nucleic acid binding"/>
    <property type="evidence" value="ECO:0007669"/>
    <property type="project" value="InterPro"/>
</dbReference>
<organism evidence="6">
    <name type="scientific">Tanacetum cinerariifolium</name>
    <name type="common">Dalmatian daisy</name>
    <name type="synonym">Chrysanthemum cinerariifolium</name>
    <dbReference type="NCBI Taxonomy" id="118510"/>
    <lineage>
        <taxon>Eukaryota</taxon>
        <taxon>Viridiplantae</taxon>
        <taxon>Streptophyta</taxon>
        <taxon>Embryophyta</taxon>
        <taxon>Tracheophyta</taxon>
        <taxon>Spermatophyta</taxon>
        <taxon>Magnoliopsida</taxon>
        <taxon>eudicotyledons</taxon>
        <taxon>Gunneridae</taxon>
        <taxon>Pentapetalae</taxon>
        <taxon>asterids</taxon>
        <taxon>campanulids</taxon>
        <taxon>Asterales</taxon>
        <taxon>Asteraceae</taxon>
        <taxon>Asteroideae</taxon>
        <taxon>Anthemideae</taxon>
        <taxon>Anthemidinae</taxon>
        <taxon>Tanacetum</taxon>
    </lineage>
</organism>
<dbReference type="Pfam" id="PF13976">
    <property type="entry name" value="gag_pre-integrs"/>
    <property type="match status" value="1"/>
</dbReference>
<comment type="caution">
    <text evidence="6">The sequence shown here is derived from an EMBL/GenBank/DDBJ whole genome shotgun (WGS) entry which is preliminary data.</text>
</comment>
<feature type="compositionally biased region" description="Polar residues" evidence="4">
    <location>
        <begin position="1575"/>
        <end position="1586"/>
    </location>
</feature>
<dbReference type="Pfam" id="PF07727">
    <property type="entry name" value="RVT_2"/>
    <property type="match status" value="1"/>
</dbReference>
<dbReference type="InterPro" id="IPR036397">
    <property type="entry name" value="RNaseH_sf"/>
</dbReference>
<proteinExistence type="predicted"/>
<dbReference type="InterPro" id="IPR039537">
    <property type="entry name" value="Retrotran_Ty1/copia-like"/>
</dbReference>
<dbReference type="Pfam" id="PF13966">
    <property type="entry name" value="zf-RVT"/>
    <property type="match status" value="1"/>
</dbReference>
<dbReference type="InterPro" id="IPR025724">
    <property type="entry name" value="GAG-pre-integrase_dom"/>
</dbReference>
<dbReference type="SUPFAM" id="SSF53098">
    <property type="entry name" value="Ribonuclease H-like"/>
    <property type="match status" value="1"/>
</dbReference>
<dbReference type="InterPro" id="IPR001584">
    <property type="entry name" value="Integrase_cat-core"/>
</dbReference>